<sequence length="699" mass="75640">MASRLGHRRCLWSSLSCIAFALCASLNVFAQNTPFTPPAWPLAVKNPYLNGWLVNTAELNSGWPVLWTPSFDILGWYCSVVVDGVPYRILSPGPLPDIATAKQLSVDFTPTKTTFVLEAGPFVINATFMSTVTPNDLVRQSLPFSYFYVSARSSDGLPHTFKIYSDISSEWISGDDNAPANASSIGDNESVILETQLQGPLPFTEIKDHPQDASGFYAASNGENVTYEVIQANVSRTLFANGTGLDGFVDPLYNTHGLGRPFFDVFAIATDLGNITETSSPIVWAIGVTRDPSIQFSTPLTQKQMRSSFYRSNLSTPDDVASFFLADFNNSLVDSESFDTSLLAAAQNISMAYGDLLALTVRQAMSALEITGSKNSDGSFNTSDVMIFMKDMGGVGTGGVNAVDVLFAAFPMYLYLNPALGGCLLRPLLEGQDNDAYDIPFAAQDLGTQFPTATLSNVQHDFGIEQSANMIIMSLAHAMYSGDDSLLDQHYGLLKNWTDYLVNNTMDLGLQQPSLSDGFAAFNRTNLALKGIIGISAMSKIAAHFSRISDETQYKDVASSYLQTWLSKAISTDRTHLLSVLDQQQSSGILYNLYADKLLHLDLIPDSVYDLQTSYFSSQLDTSSFGIPLDSGNLTLSRSAAVATTNDVRDGLISLMHAYAATTANLLPLSAIYNPINGQALGGENSPSMGAMFSLLALE</sequence>
<dbReference type="GO" id="GO:0005975">
    <property type="term" value="P:carbohydrate metabolic process"/>
    <property type="evidence" value="ECO:0007669"/>
    <property type="project" value="InterPro"/>
</dbReference>
<gene>
    <name evidence="4" type="ORF">SCHPADRAFT_604791</name>
</gene>
<keyword evidence="5" id="KW-1185">Reference proteome</keyword>
<dbReference type="Pfam" id="PF16335">
    <property type="entry name" value="GtaA_6_Hairpin"/>
    <property type="match status" value="1"/>
</dbReference>
<feature type="domain" description="Glutaminase A N-terminal" evidence="3">
    <location>
        <begin position="111"/>
        <end position="343"/>
    </location>
</feature>
<evidence type="ECO:0000259" key="3">
    <source>
        <dbReference type="Pfam" id="PF17168"/>
    </source>
</evidence>
<dbReference type="InterPro" id="IPR052743">
    <property type="entry name" value="Glutaminase_GtaA"/>
</dbReference>
<evidence type="ECO:0000313" key="4">
    <source>
        <dbReference type="EMBL" id="KLO08558.1"/>
    </source>
</evidence>
<evidence type="ECO:0000256" key="1">
    <source>
        <dbReference type="SAM" id="SignalP"/>
    </source>
</evidence>
<dbReference type="InterPro" id="IPR008928">
    <property type="entry name" value="6-hairpin_glycosidase_sf"/>
</dbReference>
<dbReference type="SUPFAM" id="SSF48208">
    <property type="entry name" value="Six-hairpin glycosidases"/>
    <property type="match status" value="1"/>
</dbReference>
<dbReference type="PANTHER" id="PTHR31987:SF1">
    <property type="entry name" value="GLUTAMINASE A"/>
    <property type="match status" value="1"/>
</dbReference>
<proteinExistence type="predicted"/>
<accession>A0A0H2RG95</accession>
<feature type="domain" description="Glutaminase A central" evidence="2">
    <location>
        <begin position="352"/>
        <end position="696"/>
    </location>
</feature>
<dbReference type="InterPro" id="IPR012341">
    <property type="entry name" value="6hp_glycosidase-like_sf"/>
</dbReference>
<dbReference type="AlphaFoldDB" id="A0A0H2RG95"/>
<keyword evidence="1" id="KW-0732">Signal</keyword>
<evidence type="ECO:0008006" key="6">
    <source>
        <dbReference type="Google" id="ProtNLM"/>
    </source>
</evidence>
<organism evidence="4 5">
    <name type="scientific">Schizopora paradoxa</name>
    <dbReference type="NCBI Taxonomy" id="27342"/>
    <lineage>
        <taxon>Eukaryota</taxon>
        <taxon>Fungi</taxon>
        <taxon>Dikarya</taxon>
        <taxon>Basidiomycota</taxon>
        <taxon>Agaricomycotina</taxon>
        <taxon>Agaricomycetes</taxon>
        <taxon>Hymenochaetales</taxon>
        <taxon>Schizoporaceae</taxon>
        <taxon>Schizopora</taxon>
    </lineage>
</organism>
<feature type="signal peptide" evidence="1">
    <location>
        <begin position="1"/>
        <end position="30"/>
    </location>
</feature>
<reference evidence="4 5" key="1">
    <citation type="submission" date="2015-04" db="EMBL/GenBank/DDBJ databases">
        <title>Complete genome sequence of Schizopora paradoxa KUC8140, a cosmopolitan wood degrader in East Asia.</title>
        <authorList>
            <consortium name="DOE Joint Genome Institute"/>
            <person name="Min B."/>
            <person name="Park H."/>
            <person name="Jang Y."/>
            <person name="Kim J.-J."/>
            <person name="Kim K.H."/>
            <person name="Pangilinan J."/>
            <person name="Lipzen A."/>
            <person name="Riley R."/>
            <person name="Grigoriev I.V."/>
            <person name="Spatafora J.W."/>
            <person name="Choi I.-G."/>
        </authorList>
    </citation>
    <scope>NUCLEOTIDE SEQUENCE [LARGE SCALE GENOMIC DNA]</scope>
    <source>
        <strain evidence="4 5">KUC8140</strain>
    </source>
</reference>
<dbReference type="Proteomes" id="UP000053477">
    <property type="component" value="Unassembled WGS sequence"/>
</dbReference>
<dbReference type="Pfam" id="PF17168">
    <property type="entry name" value="DUF5127"/>
    <property type="match status" value="1"/>
</dbReference>
<dbReference type="InterPro" id="IPR033433">
    <property type="entry name" value="GtaA_N"/>
</dbReference>
<name>A0A0H2RG95_9AGAM</name>
<dbReference type="InterPro" id="IPR032514">
    <property type="entry name" value="GtaA_central"/>
</dbReference>
<dbReference type="EMBL" id="KQ086087">
    <property type="protein sequence ID" value="KLO08558.1"/>
    <property type="molecule type" value="Genomic_DNA"/>
</dbReference>
<dbReference type="PANTHER" id="PTHR31987">
    <property type="entry name" value="GLUTAMINASE A-RELATED"/>
    <property type="match status" value="1"/>
</dbReference>
<dbReference type="InParanoid" id="A0A0H2RG95"/>
<dbReference type="GO" id="GO:0003824">
    <property type="term" value="F:catalytic activity"/>
    <property type="evidence" value="ECO:0007669"/>
    <property type="project" value="UniProtKB-ARBA"/>
</dbReference>
<dbReference type="OrthoDB" id="3918848at2759"/>
<dbReference type="STRING" id="27342.A0A0H2RG95"/>
<evidence type="ECO:0000313" key="5">
    <source>
        <dbReference type="Proteomes" id="UP000053477"/>
    </source>
</evidence>
<dbReference type="Gene3D" id="1.50.10.10">
    <property type="match status" value="1"/>
</dbReference>
<feature type="chain" id="PRO_5005201726" description="DUF1793-domain-containing protein" evidence="1">
    <location>
        <begin position="31"/>
        <end position="699"/>
    </location>
</feature>
<protein>
    <recommendedName>
        <fullName evidence="6">DUF1793-domain-containing protein</fullName>
    </recommendedName>
</protein>
<evidence type="ECO:0000259" key="2">
    <source>
        <dbReference type="Pfam" id="PF16335"/>
    </source>
</evidence>